<dbReference type="EMBL" id="LN614827">
    <property type="protein sequence ID" value="CEG57073.1"/>
    <property type="molecule type" value="Genomic_DNA"/>
</dbReference>
<dbReference type="STRING" id="1212491.LFA_1667"/>
<keyword evidence="1" id="KW-0732">Signal</keyword>
<gene>
    <name evidence="2" type="ORF">LFA_1667</name>
</gene>
<reference evidence="3" key="1">
    <citation type="submission" date="2014-09" db="EMBL/GenBank/DDBJ databases">
        <authorList>
            <person name="Gomez-Valero L."/>
        </authorList>
    </citation>
    <scope>NUCLEOTIDE SEQUENCE [LARGE SCALE GENOMIC DNA]</scope>
    <source>
        <strain evidence="3">ATCC700992</strain>
    </source>
</reference>
<keyword evidence="3" id="KW-1185">Reference proteome</keyword>
<accession>A0A098G3M5</accession>
<evidence type="ECO:0000313" key="2">
    <source>
        <dbReference type="EMBL" id="CEG57073.1"/>
    </source>
</evidence>
<name>A0A098G3M5_9GAMM</name>
<dbReference type="Proteomes" id="UP000032430">
    <property type="component" value="Chromosome I"/>
</dbReference>
<dbReference type="AlphaFoldDB" id="A0A098G3M5"/>
<protein>
    <submittedName>
        <fullName evidence="2">Uncharacterized protein</fullName>
    </submittedName>
</protein>
<dbReference type="InterPro" id="IPR018740">
    <property type="entry name" value="DUF2282_membr"/>
</dbReference>
<feature type="chain" id="PRO_5001942098" evidence="1">
    <location>
        <begin position="27"/>
        <end position="89"/>
    </location>
</feature>
<sequence length="89" mass="9057">MSQKDKIVQSAVAAFIALAASNVALAEIAPDTAATEKCYGIVKMGMNDCATATASCAGSSTKDKQKDAFLIMPKGLCEKIVGGSLEAGK</sequence>
<dbReference type="KEGG" id="lfa:LFA_1667"/>
<evidence type="ECO:0000256" key="1">
    <source>
        <dbReference type="SAM" id="SignalP"/>
    </source>
</evidence>
<organism evidence="2 3">
    <name type="scientific">Legionella fallonii LLAP-10</name>
    <dbReference type="NCBI Taxonomy" id="1212491"/>
    <lineage>
        <taxon>Bacteria</taxon>
        <taxon>Pseudomonadati</taxon>
        <taxon>Pseudomonadota</taxon>
        <taxon>Gammaproteobacteria</taxon>
        <taxon>Legionellales</taxon>
        <taxon>Legionellaceae</taxon>
        <taxon>Legionella</taxon>
    </lineage>
</organism>
<dbReference type="RefSeq" id="WP_045095637.1">
    <property type="nucleotide sequence ID" value="NZ_LN614827.1"/>
</dbReference>
<dbReference type="Pfam" id="PF10048">
    <property type="entry name" value="DUF2282"/>
    <property type="match status" value="1"/>
</dbReference>
<feature type="signal peptide" evidence="1">
    <location>
        <begin position="1"/>
        <end position="26"/>
    </location>
</feature>
<proteinExistence type="predicted"/>
<dbReference type="HOGENOM" id="CLU_152410_1_0_6"/>
<evidence type="ECO:0000313" key="3">
    <source>
        <dbReference type="Proteomes" id="UP000032430"/>
    </source>
</evidence>